<reference evidence="4 5" key="1">
    <citation type="submission" date="2016-09" db="EMBL/GenBank/DDBJ databases">
        <authorList>
            <person name="Capua I."/>
            <person name="De Benedictis P."/>
            <person name="Joannis T."/>
            <person name="Lombin L.H."/>
            <person name="Cattoli G."/>
        </authorList>
    </citation>
    <scope>NUCLEOTIDE SEQUENCE [LARGE SCALE GENOMIC DNA]</scope>
    <source>
        <strain evidence="4 5">IMI 309357</strain>
    </source>
</reference>
<dbReference type="Pfam" id="PF00172">
    <property type="entry name" value="Zn_clus"/>
    <property type="match status" value="1"/>
</dbReference>
<keyword evidence="5" id="KW-1185">Reference proteome</keyword>
<comment type="caution">
    <text evidence="4">The sequence shown here is derived from an EMBL/GenBank/DDBJ whole genome shotgun (WGS) entry which is preliminary data.</text>
</comment>
<dbReference type="Proteomes" id="UP000176998">
    <property type="component" value="Unassembled WGS sequence"/>
</dbReference>
<dbReference type="PANTHER" id="PTHR37534">
    <property type="entry name" value="TRANSCRIPTIONAL ACTIVATOR PROTEIN UGA3"/>
    <property type="match status" value="1"/>
</dbReference>
<dbReference type="GO" id="GO:0008270">
    <property type="term" value="F:zinc ion binding"/>
    <property type="evidence" value="ECO:0007669"/>
    <property type="project" value="InterPro"/>
</dbReference>
<dbReference type="CDD" id="cd00067">
    <property type="entry name" value="GAL4"/>
    <property type="match status" value="1"/>
</dbReference>
<dbReference type="GO" id="GO:0045944">
    <property type="term" value="P:positive regulation of transcription by RNA polymerase II"/>
    <property type="evidence" value="ECO:0007669"/>
    <property type="project" value="TreeGrafter"/>
</dbReference>
<dbReference type="GO" id="GO:0005634">
    <property type="term" value="C:nucleus"/>
    <property type="evidence" value="ECO:0007669"/>
    <property type="project" value="UniProtKB-SubCell"/>
</dbReference>
<evidence type="ECO:0000259" key="3">
    <source>
        <dbReference type="PROSITE" id="PS50048"/>
    </source>
</evidence>
<dbReference type="GO" id="GO:0000981">
    <property type="term" value="F:DNA-binding transcription factor activity, RNA polymerase II-specific"/>
    <property type="evidence" value="ECO:0007669"/>
    <property type="project" value="InterPro"/>
</dbReference>
<dbReference type="SMART" id="SM00066">
    <property type="entry name" value="GAL4"/>
    <property type="match status" value="1"/>
</dbReference>
<dbReference type="GO" id="GO:0000976">
    <property type="term" value="F:transcription cis-regulatory region binding"/>
    <property type="evidence" value="ECO:0007669"/>
    <property type="project" value="TreeGrafter"/>
</dbReference>
<keyword evidence="2" id="KW-0539">Nucleus</keyword>
<organism evidence="4 5">
    <name type="scientific">Colletotrichum orchidophilum</name>
    <dbReference type="NCBI Taxonomy" id="1209926"/>
    <lineage>
        <taxon>Eukaryota</taxon>
        <taxon>Fungi</taxon>
        <taxon>Dikarya</taxon>
        <taxon>Ascomycota</taxon>
        <taxon>Pezizomycotina</taxon>
        <taxon>Sordariomycetes</taxon>
        <taxon>Hypocreomycetidae</taxon>
        <taxon>Glomerellales</taxon>
        <taxon>Glomerellaceae</taxon>
        <taxon>Colletotrichum</taxon>
    </lineage>
</organism>
<dbReference type="AlphaFoldDB" id="A0A1G4B6Z3"/>
<dbReference type="Pfam" id="PF11951">
    <property type="entry name" value="Fungal_trans_2"/>
    <property type="match status" value="1"/>
</dbReference>
<dbReference type="PANTHER" id="PTHR37534:SF8">
    <property type="entry name" value="ZN(II)2CYS6 TRANSCRIPTION FACTOR (EUROFUNG)"/>
    <property type="match status" value="1"/>
</dbReference>
<dbReference type="SUPFAM" id="SSF57701">
    <property type="entry name" value="Zn2/Cys6 DNA-binding domain"/>
    <property type="match status" value="1"/>
</dbReference>
<protein>
    <recommendedName>
        <fullName evidence="3">Zn(2)-C6 fungal-type domain-containing protein</fullName>
    </recommendedName>
</protein>
<dbReference type="GeneID" id="34560619"/>
<name>A0A1G4B6Z3_9PEZI</name>
<dbReference type="RefSeq" id="XP_022474374.1">
    <property type="nucleotide sequence ID" value="XM_022619109.1"/>
</dbReference>
<accession>A0A1G4B6Z3</accession>
<evidence type="ECO:0000256" key="2">
    <source>
        <dbReference type="ARBA" id="ARBA00023242"/>
    </source>
</evidence>
<dbReference type="Gene3D" id="4.10.240.10">
    <property type="entry name" value="Zn(2)-C6 fungal-type DNA-binding domain"/>
    <property type="match status" value="1"/>
</dbReference>
<gene>
    <name evidence="4" type="ORF">CORC01_07473</name>
</gene>
<dbReference type="EMBL" id="MJBS01000060">
    <property type="protein sequence ID" value="OHE97219.1"/>
    <property type="molecule type" value="Genomic_DNA"/>
</dbReference>
<dbReference type="InterPro" id="IPR021858">
    <property type="entry name" value="Fun_TF"/>
</dbReference>
<comment type="subcellular location">
    <subcellularLocation>
        <location evidence="1">Nucleus</location>
    </subcellularLocation>
</comment>
<dbReference type="InterPro" id="IPR001138">
    <property type="entry name" value="Zn2Cys6_DnaBD"/>
</dbReference>
<sequence>MAGQTHRRSRNGCGTCRTARIKCDEARPFCKQCERRGIPYLAFIWKENSILLPAILAAGSSHLYALGKIRQAEVLERKQKALSTMVACVKQPRPILSGQGQNQTSFPVYLSEEAIAASSALVGMEIMQGSRTPSIVPLLRGIRAQIEERERARKRADTNWQIDKDTPMMAVNVKMIAYIDTLCCVPCAAHPVFDQQSWQDFILPKCPQDSLDSGPDIVFGYSRRILPLIGAAASLVDDFFRKTITPEAFVFSRYRLLDQLESACRDLPAAQHQPDAETDPSAPSTSIKIRDSNACIAAALAHSLATQIFLVRADEGDSSTVRAERPTKHPQALVEQLSGAVAAVPLDTHAATMMVWPVFVLGCESMAVSSRRHAVEALFERIIDKQKLLNISVALQLLRENMWKIGGVAARGSSPARSLSPAKEPYRYTQSEWVKMCWKERLQLCSA</sequence>
<dbReference type="InterPro" id="IPR036864">
    <property type="entry name" value="Zn2-C6_fun-type_DNA-bd_sf"/>
</dbReference>
<evidence type="ECO:0000256" key="1">
    <source>
        <dbReference type="ARBA" id="ARBA00004123"/>
    </source>
</evidence>
<dbReference type="OrthoDB" id="3251668at2759"/>
<evidence type="ECO:0000313" key="4">
    <source>
        <dbReference type="EMBL" id="OHE97219.1"/>
    </source>
</evidence>
<dbReference type="PROSITE" id="PS50048">
    <property type="entry name" value="ZN2_CY6_FUNGAL_2"/>
    <property type="match status" value="1"/>
</dbReference>
<feature type="domain" description="Zn(2)-C6 fungal-type" evidence="3">
    <location>
        <begin position="12"/>
        <end position="43"/>
    </location>
</feature>
<proteinExistence type="predicted"/>
<evidence type="ECO:0000313" key="5">
    <source>
        <dbReference type="Proteomes" id="UP000176998"/>
    </source>
</evidence>